<dbReference type="GeneID" id="54402897"/>
<dbReference type="AlphaFoldDB" id="A0A6A6AIV8"/>
<keyword evidence="2" id="KW-1185">Reference proteome</keyword>
<gene>
    <name evidence="1" type="ORF">P153DRAFT_196897</name>
</gene>
<organism evidence="1 2">
    <name type="scientific">Dothidotthia symphoricarpi CBS 119687</name>
    <dbReference type="NCBI Taxonomy" id="1392245"/>
    <lineage>
        <taxon>Eukaryota</taxon>
        <taxon>Fungi</taxon>
        <taxon>Dikarya</taxon>
        <taxon>Ascomycota</taxon>
        <taxon>Pezizomycotina</taxon>
        <taxon>Dothideomycetes</taxon>
        <taxon>Pleosporomycetidae</taxon>
        <taxon>Pleosporales</taxon>
        <taxon>Dothidotthiaceae</taxon>
        <taxon>Dothidotthia</taxon>
    </lineage>
</organism>
<evidence type="ECO:0000313" key="2">
    <source>
        <dbReference type="Proteomes" id="UP000799771"/>
    </source>
</evidence>
<dbReference type="EMBL" id="ML977502">
    <property type="protein sequence ID" value="KAF2131496.1"/>
    <property type="molecule type" value="Genomic_DNA"/>
</dbReference>
<evidence type="ECO:0000313" key="1">
    <source>
        <dbReference type="EMBL" id="KAF2131496.1"/>
    </source>
</evidence>
<dbReference type="RefSeq" id="XP_033525883.1">
    <property type="nucleotide sequence ID" value="XM_033662465.1"/>
</dbReference>
<accession>A0A6A6AIV8</accession>
<name>A0A6A6AIV8_9PLEO</name>
<dbReference type="Proteomes" id="UP000799771">
    <property type="component" value="Unassembled WGS sequence"/>
</dbReference>
<sequence length="183" mass="20339">MTGDARDHVHIGTSMPRISYLRVHRASVCMKQRPNSRHLPAVTNRHQCVTMAQPPVARCPVGKSLGGEGTSGDLSCSARRDRLIWLRHVIFNPSCTLAKPPRGKARLDLSPEEARPNDKLLKLVDSLHNTVMTLRITTVSQSLLCRGSHQAMAAEFPAPKWARDWLRWTGLSFMMFLHAGGLG</sequence>
<protein>
    <submittedName>
        <fullName evidence="1">Uncharacterized protein</fullName>
    </submittedName>
</protein>
<proteinExistence type="predicted"/>
<reference evidence="1" key="1">
    <citation type="journal article" date="2020" name="Stud. Mycol.">
        <title>101 Dothideomycetes genomes: a test case for predicting lifestyles and emergence of pathogens.</title>
        <authorList>
            <person name="Haridas S."/>
            <person name="Albert R."/>
            <person name="Binder M."/>
            <person name="Bloem J."/>
            <person name="Labutti K."/>
            <person name="Salamov A."/>
            <person name="Andreopoulos B."/>
            <person name="Baker S."/>
            <person name="Barry K."/>
            <person name="Bills G."/>
            <person name="Bluhm B."/>
            <person name="Cannon C."/>
            <person name="Castanera R."/>
            <person name="Culley D."/>
            <person name="Daum C."/>
            <person name="Ezra D."/>
            <person name="Gonzalez J."/>
            <person name="Henrissat B."/>
            <person name="Kuo A."/>
            <person name="Liang C."/>
            <person name="Lipzen A."/>
            <person name="Lutzoni F."/>
            <person name="Magnuson J."/>
            <person name="Mondo S."/>
            <person name="Nolan M."/>
            <person name="Ohm R."/>
            <person name="Pangilinan J."/>
            <person name="Park H.-J."/>
            <person name="Ramirez L."/>
            <person name="Alfaro M."/>
            <person name="Sun H."/>
            <person name="Tritt A."/>
            <person name="Yoshinaga Y."/>
            <person name="Zwiers L.-H."/>
            <person name="Turgeon B."/>
            <person name="Goodwin S."/>
            <person name="Spatafora J."/>
            <person name="Crous P."/>
            <person name="Grigoriev I."/>
        </authorList>
    </citation>
    <scope>NUCLEOTIDE SEQUENCE</scope>
    <source>
        <strain evidence="1">CBS 119687</strain>
    </source>
</reference>